<name>C4ZKF4_THASP</name>
<dbReference type="GO" id="GO:0016874">
    <property type="term" value="F:ligase activity"/>
    <property type="evidence" value="ECO:0007669"/>
    <property type="project" value="UniProtKB-KW"/>
</dbReference>
<dbReference type="PANTHER" id="PTHR43334:SF1">
    <property type="entry name" value="3-HYDROXYPROPIONATE--COA LIGASE [ADP-FORMING]"/>
    <property type="match status" value="1"/>
</dbReference>
<dbReference type="HOGENOM" id="CLU_007415_0_2_4"/>
<dbReference type="Pfam" id="PF13549">
    <property type="entry name" value="ATP-grasp_5"/>
    <property type="match status" value="1"/>
</dbReference>
<keyword evidence="3 4" id="KW-0067">ATP-binding</keyword>
<protein>
    <submittedName>
        <fullName evidence="7">CoA-binding domain protein</fullName>
    </submittedName>
</protein>
<dbReference type="InterPro" id="IPR036291">
    <property type="entry name" value="NAD(P)-bd_dom_sf"/>
</dbReference>
<dbReference type="Gene3D" id="3.30.1490.20">
    <property type="entry name" value="ATP-grasp fold, A domain"/>
    <property type="match status" value="1"/>
</dbReference>
<dbReference type="KEGG" id="tmz:Tmz1t_1718"/>
<dbReference type="eggNOG" id="COG1042">
    <property type="taxonomic scope" value="Bacteria"/>
</dbReference>
<dbReference type="InterPro" id="IPR032875">
    <property type="entry name" value="Succ_CoA_lig_flav_dom"/>
</dbReference>
<dbReference type="EMBL" id="CP001281">
    <property type="protein sequence ID" value="ACK54471.1"/>
    <property type="molecule type" value="Genomic_DNA"/>
</dbReference>
<dbReference type="Proteomes" id="UP000002186">
    <property type="component" value="Chromosome"/>
</dbReference>
<keyword evidence="8" id="KW-1185">Reference proteome</keyword>
<dbReference type="Pfam" id="PF00583">
    <property type="entry name" value="Acetyltransf_1"/>
    <property type="match status" value="1"/>
</dbReference>
<dbReference type="STRING" id="85643.Tmz1t_1718"/>
<dbReference type="eggNOG" id="COG0045">
    <property type="taxonomic scope" value="Bacteria"/>
</dbReference>
<reference evidence="7 8" key="2">
    <citation type="journal article" date="2012" name="Stand. Genomic Sci.">
        <title>Complete genome sequence of Thauera aminoaromatica strain MZ1T.</title>
        <authorList>
            <person name="Jiang K."/>
            <person name="Sanseverino J."/>
            <person name="Chauhan A."/>
            <person name="Lucas S."/>
            <person name="Copeland A."/>
            <person name="Lapidus A."/>
            <person name="Del Rio T.G."/>
            <person name="Dalin E."/>
            <person name="Tice H."/>
            <person name="Bruce D."/>
            <person name="Goodwin L."/>
            <person name="Pitluck S."/>
            <person name="Sims D."/>
            <person name="Brettin T."/>
            <person name="Detter J.C."/>
            <person name="Han C."/>
            <person name="Chang Y.J."/>
            <person name="Larimer F."/>
            <person name="Land M."/>
            <person name="Hauser L."/>
            <person name="Kyrpides N.C."/>
            <person name="Mikhailova N."/>
            <person name="Moser S."/>
            <person name="Jegier P."/>
            <person name="Close D."/>
            <person name="Debruyn J.M."/>
            <person name="Wang Y."/>
            <person name="Layton A.C."/>
            <person name="Allen M.S."/>
            <person name="Sayler G.S."/>
        </authorList>
    </citation>
    <scope>NUCLEOTIDE SEQUENCE [LARGE SCALE GENOMIC DNA]</scope>
    <source>
        <strain evidence="7 8">MZ1T</strain>
    </source>
</reference>
<dbReference type="RefSeq" id="WP_004303503.1">
    <property type="nucleotide sequence ID" value="NC_011662.2"/>
</dbReference>
<evidence type="ECO:0000313" key="8">
    <source>
        <dbReference type="Proteomes" id="UP000002186"/>
    </source>
</evidence>
<dbReference type="InterPro" id="IPR016102">
    <property type="entry name" value="Succinyl-CoA_synth-like"/>
</dbReference>
<dbReference type="OrthoDB" id="9807426at2"/>
<evidence type="ECO:0000256" key="1">
    <source>
        <dbReference type="ARBA" id="ARBA00022598"/>
    </source>
</evidence>
<dbReference type="PANTHER" id="PTHR43334">
    <property type="entry name" value="ACETATE--COA LIGASE [ADP-FORMING]"/>
    <property type="match status" value="1"/>
</dbReference>
<sequence>MSFRHLKSLFNPRSIAVIGASARERRMGNVLMRNLLSGQFAGPIMPVNPRRTSVAGVLTYPSIAALPQTPDLAIICTPAPLVPRLVEELGERGARAVMVMANQLDTTLGADGRPIERSILEITRRYEMRLLGGGTLGILVPGLGLNATFSQIAARPGKLGFVSQRDTVGTMVLDWALRKKVGFSHFVSLGDSLDIGFGEVLDFLAADSGTRAILLYIESIQDRRAFMSAARAAARNKPVIAIKAGRSPDNPLMGVSDPLFLEMPNLVSHDDVHDAALRRAGILRVDQLEEMFGAAETVLRARPLRGNRLVVLSNGGGAGLMVEDSLYLAGYSLPALKEQTIERLRRFMSPAWNGRNPLEIRVDSEPACYERLLKILQEERDGDAVLLIHTPNALSSSIDTAQQVIATARETGINLMTCWVGDESVEKERNLFINAGIATFDSPEHAASAFLHMHRHRIASEVLMEVPTSEPEAFKPDAARARAVIQGALAQSRASLTESESKDVLAAYGVPVIQTHLAATPEEAAQIAGRIGLPVALTLMSRDIRRKWDVGGVALNLESTEAVQVAARGMIERAGRAEPPVSVSGFTVQRMVMRGHARQLLIGVSTDRLFGPVIVFGEGGRALEIFRGLAVGLPPLNKPLADDLITRSKAAALLEARSHLPAADRDALALTLTKVSQIVVDHPEIHEMDINPVFVDEHGVQALDAHMRLRPATAHEHRLAIQPYPKALEEPSRLRDGRPILLRPIRPEDEPAHYAFLSRLTREDFIYRFFNYIPEFPRREMARLTQIDYDREMAFIATATGPDGKPETLGVSRAVADPDNHTAEFALVIRSDLKRQRLGSILMDKLVRYAREIGIQRLVGEVMGENEPMLGLLKHLGFKLKASEEPGVVRASFELRPPSEG</sequence>
<proteinExistence type="predicted"/>
<feature type="domain" description="N-acetyltransferase" evidence="6">
    <location>
        <begin position="740"/>
        <end position="896"/>
    </location>
</feature>
<dbReference type="SUPFAM" id="SSF52210">
    <property type="entry name" value="Succinyl-CoA synthetase domains"/>
    <property type="match status" value="2"/>
</dbReference>
<dbReference type="GO" id="GO:0016747">
    <property type="term" value="F:acyltransferase activity, transferring groups other than amino-acyl groups"/>
    <property type="evidence" value="ECO:0007669"/>
    <property type="project" value="InterPro"/>
</dbReference>
<evidence type="ECO:0000313" key="7">
    <source>
        <dbReference type="EMBL" id="ACK54471.1"/>
    </source>
</evidence>
<dbReference type="SUPFAM" id="SSF56059">
    <property type="entry name" value="Glutathione synthetase ATP-binding domain-like"/>
    <property type="match status" value="1"/>
</dbReference>
<gene>
    <name evidence="7" type="ordered locus">Tmz1t_1718</name>
</gene>
<dbReference type="InterPro" id="IPR013815">
    <property type="entry name" value="ATP_grasp_subdomain_1"/>
</dbReference>
<dbReference type="SMART" id="SM00881">
    <property type="entry name" value="CoA_binding"/>
    <property type="match status" value="1"/>
</dbReference>
<evidence type="ECO:0000256" key="4">
    <source>
        <dbReference type="PROSITE-ProRule" id="PRU00409"/>
    </source>
</evidence>
<dbReference type="PROSITE" id="PS51186">
    <property type="entry name" value="GNAT"/>
    <property type="match status" value="1"/>
</dbReference>
<dbReference type="Gene3D" id="3.40.630.30">
    <property type="match status" value="1"/>
</dbReference>
<dbReference type="InterPro" id="IPR000182">
    <property type="entry name" value="GNAT_dom"/>
</dbReference>
<evidence type="ECO:0000256" key="2">
    <source>
        <dbReference type="ARBA" id="ARBA00022741"/>
    </source>
</evidence>
<keyword evidence="2 4" id="KW-0547">Nucleotide-binding</keyword>
<dbReference type="Pfam" id="PF13607">
    <property type="entry name" value="Succ_CoA_lig"/>
    <property type="match status" value="1"/>
</dbReference>
<dbReference type="GO" id="GO:0046872">
    <property type="term" value="F:metal ion binding"/>
    <property type="evidence" value="ECO:0007669"/>
    <property type="project" value="InterPro"/>
</dbReference>
<dbReference type="PROSITE" id="PS50975">
    <property type="entry name" value="ATP_GRASP"/>
    <property type="match status" value="1"/>
</dbReference>
<feature type="domain" description="ATP-grasp" evidence="5">
    <location>
        <begin position="502"/>
        <end position="537"/>
    </location>
</feature>
<accession>C4ZKF4</accession>
<dbReference type="Gene3D" id="3.40.50.720">
    <property type="entry name" value="NAD(P)-binding Rossmann-like Domain"/>
    <property type="match status" value="1"/>
</dbReference>
<dbReference type="Gene3D" id="3.30.470.20">
    <property type="entry name" value="ATP-grasp fold, B domain"/>
    <property type="match status" value="1"/>
</dbReference>
<dbReference type="Gene3D" id="3.40.50.261">
    <property type="entry name" value="Succinyl-CoA synthetase domains"/>
    <property type="match status" value="2"/>
</dbReference>
<organism evidence="7 8">
    <name type="scientific">Thauera aminoaromatica</name>
    <dbReference type="NCBI Taxonomy" id="164330"/>
    <lineage>
        <taxon>Bacteria</taxon>
        <taxon>Pseudomonadati</taxon>
        <taxon>Pseudomonadota</taxon>
        <taxon>Betaproteobacteria</taxon>
        <taxon>Rhodocyclales</taxon>
        <taxon>Zoogloeaceae</taxon>
        <taxon>Thauera</taxon>
    </lineage>
</organism>
<evidence type="ECO:0000259" key="5">
    <source>
        <dbReference type="PROSITE" id="PS50975"/>
    </source>
</evidence>
<dbReference type="AlphaFoldDB" id="C4ZKF4"/>
<dbReference type="InterPro" id="IPR051538">
    <property type="entry name" value="Acyl-CoA_Synth/Transferase"/>
</dbReference>
<dbReference type="InterPro" id="IPR016181">
    <property type="entry name" value="Acyl_CoA_acyltransferase"/>
</dbReference>
<dbReference type="SUPFAM" id="SSF55729">
    <property type="entry name" value="Acyl-CoA N-acyltransferases (Nat)"/>
    <property type="match status" value="1"/>
</dbReference>
<dbReference type="InterPro" id="IPR011761">
    <property type="entry name" value="ATP-grasp"/>
</dbReference>
<dbReference type="InterPro" id="IPR003781">
    <property type="entry name" value="CoA-bd"/>
</dbReference>
<dbReference type="Pfam" id="PF13380">
    <property type="entry name" value="CoA_binding_2"/>
    <property type="match status" value="1"/>
</dbReference>
<keyword evidence="1" id="KW-0436">Ligase</keyword>
<reference evidence="8" key="1">
    <citation type="submission" date="2009-05" db="EMBL/GenBank/DDBJ databases">
        <title>Complete sequence of chromosome of Thauera sp. MZ1T.</title>
        <authorList>
            <consortium name="US DOE Joint Genome Institute"/>
            <person name="Lucas S."/>
            <person name="Copeland A."/>
            <person name="Lapidus A."/>
            <person name="Glavina del Rio T."/>
            <person name="Dalin E."/>
            <person name="Tice H."/>
            <person name="Bruce D."/>
            <person name="Goodwin L."/>
            <person name="Pitluck S."/>
            <person name="Sims D."/>
            <person name="Brettin T."/>
            <person name="Detter J.C."/>
            <person name="Han C."/>
            <person name="Larimer F."/>
            <person name="Land M."/>
            <person name="Hauser L."/>
            <person name="Kyrpides N."/>
            <person name="Mikhailova N."/>
            <person name="Sayler G.S."/>
        </authorList>
    </citation>
    <scope>NUCLEOTIDE SEQUENCE [LARGE SCALE GENOMIC DNA]</scope>
    <source>
        <strain evidence="8">MZ1T</strain>
    </source>
</reference>
<dbReference type="SUPFAM" id="SSF51735">
    <property type="entry name" value="NAD(P)-binding Rossmann-fold domains"/>
    <property type="match status" value="1"/>
</dbReference>
<dbReference type="eggNOG" id="COG0456">
    <property type="taxonomic scope" value="Bacteria"/>
</dbReference>
<evidence type="ECO:0000256" key="3">
    <source>
        <dbReference type="ARBA" id="ARBA00022840"/>
    </source>
</evidence>
<evidence type="ECO:0000259" key="6">
    <source>
        <dbReference type="PROSITE" id="PS51186"/>
    </source>
</evidence>
<dbReference type="GO" id="GO:0005524">
    <property type="term" value="F:ATP binding"/>
    <property type="evidence" value="ECO:0007669"/>
    <property type="project" value="UniProtKB-UniRule"/>
</dbReference>